<name>F4Q1D4_CACFS</name>
<protein>
    <submittedName>
        <fullName evidence="2">Uncharacterized protein</fullName>
    </submittedName>
</protein>
<sequence length="69" mass="8018">MNLTIKCKVCGSEESKSIDEFRLHGINHCIPSIARYFGVQFYDLSQPQQLQDERDSNQLQDNQQEDISK</sequence>
<dbReference type="KEGG" id="dfa:DFA_04130"/>
<evidence type="ECO:0000313" key="2">
    <source>
        <dbReference type="EMBL" id="EGG18635.1"/>
    </source>
</evidence>
<keyword evidence="3" id="KW-1185">Reference proteome</keyword>
<accession>F4Q1D4</accession>
<dbReference type="EMBL" id="GL883018">
    <property type="protein sequence ID" value="EGG18635.1"/>
    <property type="molecule type" value="Genomic_DNA"/>
</dbReference>
<evidence type="ECO:0000256" key="1">
    <source>
        <dbReference type="SAM" id="MobiDB-lite"/>
    </source>
</evidence>
<gene>
    <name evidence="2" type="ORF">DFA_04130</name>
</gene>
<feature type="region of interest" description="Disordered" evidence="1">
    <location>
        <begin position="48"/>
        <end position="69"/>
    </location>
</feature>
<dbReference type="AlphaFoldDB" id="F4Q1D4"/>
<dbReference type="RefSeq" id="XP_004366539.1">
    <property type="nucleotide sequence ID" value="XM_004366482.1"/>
</dbReference>
<organism evidence="2 3">
    <name type="scientific">Cavenderia fasciculata</name>
    <name type="common">Slime mold</name>
    <name type="synonym">Dictyostelium fasciculatum</name>
    <dbReference type="NCBI Taxonomy" id="261658"/>
    <lineage>
        <taxon>Eukaryota</taxon>
        <taxon>Amoebozoa</taxon>
        <taxon>Evosea</taxon>
        <taxon>Eumycetozoa</taxon>
        <taxon>Dictyostelia</taxon>
        <taxon>Acytosteliales</taxon>
        <taxon>Cavenderiaceae</taxon>
        <taxon>Cavenderia</taxon>
    </lineage>
</organism>
<proteinExistence type="predicted"/>
<reference evidence="3" key="1">
    <citation type="journal article" date="2011" name="Genome Res.">
        <title>Phylogeny-wide analysis of social amoeba genomes highlights ancient origins for complex intercellular communication.</title>
        <authorList>
            <person name="Heidel A.J."/>
            <person name="Lawal H.M."/>
            <person name="Felder M."/>
            <person name="Schilde C."/>
            <person name="Helps N.R."/>
            <person name="Tunggal B."/>
            <person name="Rivero F."/>
            <person name="John U."/>
            <person name="Schleicher M."/>
            <person name="Eichinger L."/>
            <person name="Platzer M."/>
            <person name="Noegel A.A."/>
            <person name="Schaap P."/>
            <person name="Gloeckner G."/>
        </authorList>
    </citation>
    <scope>NUCLEOTIDE SEQUENCE [LARGE SCALE GENOMIC DNA]</scope>
    <source>
        <strain evidence="3">SH3</strain>
    </source>
</reference>
<dbReference type="GeneID" id="14870347"/>
<evidence type="ECO:0000313" key="3">
    <source>
        <dbReference type="Proteomes" id="UP000007797"/>
    </source>
</evidence>
<dbReference type="Proteomes" id="UP000007797">
    <property type="component" value="Unassembled WGS sequence"/>
</dbReference>